<keyword evidence="3" id="KW-0732">Signal</keyword>
<dbReference type="SMART" id="SM00028">
    <property type="entry name" value="TPR"/>
    <property type="match status" value="3"/>
</dbReference>
<sequence>MTRALAPLITPLLLIALAPGVAGAVSSYSKCAALVEKDAERARNAAVDWYEATGALGALHCEAMALSAQGANRTAAEKLEALAGAPELAPEEAAAVRVQAARLYRAEGDDAGATAALAPALAPALGAAAAPAYVERATIRGGAGDWTGARADLDTALRLRPGDAEALALRAAARRLSGDTAGGRADAEAAVAADAVHAPGWFELGMAARARGDETEARRAWLAAIEAQPDTQAAQMARAALQEMDAPSSTAAPAPSARVTAPEPVAEPRSEVRAEPDPEPKPEPARTPKPQRIDR</sequence>
<evidence type="ECO:0000313" key="4">
    <source>
        <dbReference type="EMBL" id="QIE56242.1"/>
    </source>
</evidence>
<dbReference type="AlphaFoldDB" id="A0A7L5BWX8"/>
<reference evidence="4 5" key="1">
    <citation type="submission" date="2020-02" db="EMBL/GenBank/DDBJ databases">
        <title>complete genome sequence of Rhodobacteraceae bacterium.</title>
        <authorList>
            <person name="Park J."/>
            <person name="Kim Y.-S."/>
            <person name="Kim K.-H."/>
        </authorList>
    </citation>
    <scope>NUCLEOTIDE SEQUENCE [LARGE SCALE GENOMIC DNA]</scope>
    <source>
        <strain evidence="4 5">RR4-56</strain>
    </source>
</reference>
<feature type="region of interest" description="Disordered" evidence="2">
    <location>
        <begin position="238"/>
        <end position="295"/>
    </location>
</feature>
<dbReference type="EMBL" id="CP049056">
    <property type="protein sequence ID" value="QIE56242.1"/>
    <property type="molecule type" value="Genomic_DNA"/>
</dbReference>
<gene>
    <name evidence="4" type="ORF">G5B40_12695</name>
</gene>
<feature type="chain" id="PRO_5029676327" description="Tetratricopeptide repeat protein" evidence="3">
    <location>
        <begin position="25"/>
        <end position="295"/>
    </location>
</feature>
<feature type="repeat" description="TPR" evidence="1">
    <location>
        <begin position="198"/>
        <end position="231"/>
    </location>
</feature>
<keyword evidence="5" id="KW-1185">Reference proteome</keyword>
<evidence type="ECO:0000256" key="3">
    <source>
        <dbReference type="SAM" id="SignalP"/>
    </source>
</evidence>
<dbReference type="RefSeq" id="WP_165099220.1">
    <property type="nucleotide sequence ID" value="NZ_CP049056.1"/>
</dbReference>
<dbReference type="KEGG" id="hdh:G5B40_12695"/>
<evidence type="ECO:0000256" key="2">
    <source>
        <dbReference type="SAM" id="MobiDB-lite"/>
    </source>
</evidence>
<dbReference type="PROSITE" id="PS50005">
    <property type="entry name" value="TPR"/>
    <property type="match status" value="1"/>
</dbReference>
<feature type="compositionally biased region" description="Basic and acidic residues" evidence="2">
    <location>
        <begin position="266"/>
        <end position="295"/>
    </location>
</feature>
<dbReference type="InterPro" id="IPR019734">
    <property type="entry name" value="TPR_rpt"/>
</dbReference>
<evidence type="ECO:0000256" key="1">
    <source>
        <dbReference type="PROSITE-ProRule" id="PRU00339"/>
    </source>
</evidence>
<protein>
    <recommendedName>
        <fullName evidence="6">Tetratricopeptide repeat protein</fullName>
    </recommendedName>
</protein>
<proteinExistence type="predicted"/>
<name>A0A7L5BWX8_9RHOB</name>
<dbReference type="SUPFAM" id="SSF48452">
    <property type="entry name" value="TPR-like"/>
    <property type="match status" value="1"/>
</dbReference>
<accession>A0A7L5BWX8</accession>
<keyword evidence="1" id="KW-0802">TPR repeat</keyword>
<dbReference type="Gene3D" id="1.25.40.10">
    <property type="entry name" value="Tetratricopeptide repeat domain"/>
    <property type="match status" value="1"/>
</dbReference>
<dbReference type="InterPro" id="IPR011990">
    <property type="entry name" value="TPR-like_helical_dom_sf"/>
</dbReference>
<feature type="compositionally biased region" description="Low complexity" evidence="2">
    <location>
        <begin position="246"/>
        <end position="257"/>
    </location>
</feature>
<dbReference type="Proteomes" id="UP000503336">
    <property type="component" value="Chromosome"/>
</dbReference>
<organism evidence="4 5">
    <name type="scientific">Pikeienuella piscinae</name>
    <dbReference type="NCBI Taxonomy" id="2748098"/>
    <lineage>
        <taxon>Bacteria</taxon>
        <taxon>Pseudomonadati</taxon>
        <taxon>Pseudomonadota</taxon>
        <taxon>Alphaproteobacteria</taxon>
        <taxon>Rhodobacterales</taxon>
        <taxon>Paracoccaceae</taxon>
        <taxon>Pikeienuella</taxon>
    </lineage>
</organism>
<feature type="signal peptide" evidence="3">
    <location>
        <begin position="1"/>
        <end position="24"/>
    </location>
</feature>
<evidence type="ECO:0008006" key="6">
    <source>
        <dbReference type="Google" id="ProtNLM"/>
    </source>
</evidence>
<evidence type="ECO:0000313" key="5">
    <source>
        <dbReference type="Proteomes" id="UP000503336"/>
    </source>
</evidence>